<sequence length="77" mass="9251">MVKRNFQIELKNRLFNDQQEMDVSSFNQEILEAGLNILGTVRRKKEQLISQQTLSKIDERKEVRKKLFQTKSERIKQ</sequence>
<name>A0A9D4BRG6_DREPO</name>
<organism evidence="1 2">
    <name type="scientific">Dreissena polymorpha</name>
    <name type="common">Zebra mussel</name>
    <name type="synonym">Mytilus polymorpha</name>
    <dbReference type="NCBI Taxonomy" id="45954"/>
    <lineage>
        <taxon>Eukaryota</taxon>
        <taxon>Metazoa</taxon>
        <taxon>Spiralia</taxon>
        <taxon>Lophotrochozoa</taxon>
        <taxon>Mollusca</taxon>
        <taxon>Bivalvia</taxon>
        <taxon>Autobranchia</taxon>
        <taxon>Heteroconchia</taxon>
        <taxon>Euheterodonta</taxon>
        <taxon>Imparidentia</taxon>
        <taxon>Neoheterodontei</taxon>
        <taxon>Myida</taxon>
        <taxon>Dreissenoidea</taxon>
        <taxon>Dreissenidae</taxon>
        <taxon>Dreissena</taxon>
    </lineage>
</organism>
<evidence type="ECO:0000313" key="1">
    <source>
        <dbReference type="EMBL" id="KAH3706280.1"/>
    </source>
</evidence>
<dbReference type="Proteomes" id="UP000828390">
    <property type="component" value="Unassembled WGS sequence"/>
</dbReference>
<reference evidence="1" key="1">
    <citation type="journal article" date="2019" name="bioRxiv">
        <title>The Genome of the Zebra Mussel, Dreissena polymorpha: A Resource for Invasive Species Research.</title>
        <authorList>
            <person name="McCartney M.A."/>
            <person name="Auch B."/>
            <person name="Kono T."/>
            <person name="Mallez S."/>
            <person name="Zhang Y."/>
            <person name="Obille A."/>
            <person name="Becker A."/>
            <person name="Abrahante J.E."/>
            <person name="Garbe J."/>
            <person name="Badalamenti J.P."/>
            <person name="Herman A."/>
            <person name="Mangelson H."/>
            <person name="Liachko I."/>
            <person name="Sullivan S."/>
            <person name="Sone E.D."/>
            <person name="Koren S."/>
            <person name="Silverstein K.A.T."/>
            <person name="Beckman K.B."/>
            <person name="Gohl D.M."/>
        </authorList>
    </citation>
    <scope>NUCLEOTIDE SEQUENCE</scope>
    <source>
        <strain evidence="1">Duluth1</strain>
        <tissue evidence="1">Whole animal</tissue>
    </source>
</reference>
<dbReference type="AlphaFoldDB" id="A0A9D4BRG6"/>
<keyword evidence="2" id="KW-1185">Reference proteome</keyword>
<proteinExistence type="predicted"/>
<comment type="caution">
    <text evidence="1">The sequence shown here is derived from an EMBL/GenBank/DDBJ whole genome shotgun (WGS) entry which is preliminary data.</text>
</comment>
<accession>A0A9D4BRG6</accession>
<evidence type="ECO:0000313" key="2">
    <source>
        <dbReference type="Proteomes" id="UP000828390"/>
    </source>
</evidence>
<reference evidence="1" key="2">
    <citation type="submission" date="2020-11" db="EMBL/GenBank/DDBJ databases">
        <authorList>
            <person name="McCartney M.A."/>
            <person name="Auch B."/>
            <person name="Kono T."/>
            <person name="Mallez S."/>
            <person name="Becker A."/>
            <person name="Gohl D.M."/>
            <person name="Silverstein K.A.T."/>
            <person name="Koren S."/>
            <person name="Bechman K.B."/>
            <person name="Herman A."/>
            <person name="Abrahante J.E."/>
            <person name="Garbe J."/>
        </authorList>
    </citation>
    <scope>NUCLEOTIDE SEQUENCE</scope>
    <source>
        <strain evidence="1">Duluth1</strain>
        <tissue evidence="1">Whole animal</tissue>
    </source>
</reference>
<dbReference type="EMBL" id="JAIWYP010000014">
    <property type="protein sequence ID" value="KAH3706280.1"/>
    <property type="molecule type" value="Genomic_DNA"/>
</dbReference>
<protein>
    <submittedName>
        <fullName evidence="1">Uncharacterized protein</fullName>
    </submittedName>
</protein>
<gene>
    <name evidence="1" type="ORF">DPMN_065665</name>
</gene>